<feature type="binding site" evidence="2">
    <location>
        <position position="124"/>
    </location>
    <ligand>
        <name>substrate</name>
    </ligand>
</feature>
<keyword evidence="2" id="KW-0862">Zinc</keyword>
<organism evidence="5 6">
    <name type="scientific">Streptomyces caeruleatus</name>
    <dbReference type="NCBI Taxonomy" id="661399"/>
    <lineage>
        <taxon>Bacteria</taxon>
        <taxon>Bacillati</taxon>
        <taxon>Actinomycetota</taxon>
        <taxon>Actinomycetes</taxon>
        <taxon>Kitasatosporales</taxon>
        <taxon>Streptomycetaceae</taxon>
        <taxon>Streptomyces</taxon>
    </lineage>
</organism>
<name>A0A101U7K8_9ACTN</name>
<comment type="similarity">
    <text evidence="1">Belongs to the SMP-30/CGR1 family.</text>
</comment>
<evidence type="ECO:0000313" key="5">
    <source>
        <dbReference type="EMBL" id="KUO05559.1"/>
    </source>
</evidence>
<comment type="caution">
    <text evidence="5">The sequence shown here is derived from an EMBL/GenBank/DDBJ whole genome shotgun (WGS) entry which is preliminary data.</text>
</comment>
<dbReference type="PANTHER" id="PTHR10907:SF47">
    <property type="entry name" value="REGUCALCIN"/>
    <property type="match status" value="1"/>
</dbReference>
<dbReference type="GO" id="GO:0004341">
    <property type="term" value="F:gluconolactonase activity"/>
    <property type="evidence" value="ECO:0007669"/>
    <property type="project" value="TreeGrafter"/>
</dbReference>
<feature type="binding site" evidence="2">
    <location>
        <position position="106"/>
    </location>
    <ligand>
        <name>substrate</name>
    </ligand>
</feature>
<dbReference type="InterPro" id="IPR013658">
    <property type="entry name" value="SGL"/>
</dbReference>
<protein>
    <recommendedName>
        <fullName evidence="4">SMP-30/Gluconolactonase/LRE-like region domain-containing protein</fullName>
    </recommendedName>
</protein>
<evidence type="ECO:0000256" key="2">
    <source>
        <dbReference type="PIRSR" id="PIRSR605511-2"/>
    </source>
</evidence>
<comment type="cofactor">
    <cofactor evidence="2">
        <name>Zn(2+)</name>
        <dbReference type="ChEBI" id="CHEBI:29105"/>
    </cofactor>
    <text evidence="2">Binds 1 divalent metal cation per subunit.</text>
</comment>
<keyword evidence="2" id="KW-0479">Metal-binding</keyword>
<dbReference type="InterPro" id="IPR011042">
    <property type="entry name" value="6-blade_b-propeller_TolB-like"/>
</dbReference>
<feature type="compositionally biased region" description="Low complexity" evidence="3">
    <location>
        <begin position="144"/>
        <end position="163"/>
    </location>
</feature>
<dbReference type="PRINTS" id="PR01790">
    <property type="entry name" value="SMP30FAMILY"/>
</dbReference>
<dbReference type="GO" id="GO:0019853">
    <property type="term" value="P:L-ascorbic acid biosynthetic process"/>
    <property type="evidence" value="ECO:0007669"/>
    <property type="project" value="TreeGrafter"/>
</dbReference>
<sequence length="212" mass="22476">MTAPRLTAASTEAFRLAEGPVWDPVRRRLLWVDMHAGQVLESSLDDTGSITVVRRHAFDSMVGAVIVAEAGTLLVAAQEHLIVIETDGTRHEGARIVPSGAGRRLNDGSTDPSGRFVGGTLSLDGPHGTRHSSVWRPTAGSWQSTPTPVTAPTAVSTCASSTTTRRHRPGHGRTPLGRGAGRGGSRPLLPHGPAHRAPSRTGTAHLVRRLRR</sequence>
<proteinExistence type="inferred from homology"/>
<dbReference type="STRING" id="661399.AQJ67_05265"/>
<dbReference type="Gene3D" id="2.120.10.30">
    <property type="entry name" value="TolB, C-terminal domain"/>
    <property type="match status" value="1"/>
</dbReference>
<feature type="domain" description="SMP-30/Gluconolactonase/LRE-like region" evidence="4">
    <location>
        <begin position="16"/>
        <end position="140"/>
    </location>
</feature>
<dbReference type="InterPro" id="IPR005511">
    <property type="entry name" value="SMP-30"/>
</dbReference>
<accession>A0A101U7K8</accession>
<evidence type="ECO:0000313" key="6">
    <source>
        <dbReference type="Proteomes" id="UP000053429"/>
    </source>
</evidence>
<reference evidence="5 6" key="1">
    <citation type="submission" date="2015-10" db="EMBL/GenBank/DDBJ databases">
        <title>Draft genome sequence of Streptomyces caeruleatus NRRL B-24802, type strain for the species Streptomyces caeruleatus.</title>
        <authorList>
            <person name="Ruckert C."/>
            <person name="Winkler A."/>
            <person name="Kalinowski J."/>
            <person name="Kampfer P."/>
            <person name="Glaeser S."/>
        </authorList>
    </citation>
    <scope>NUCLEOTIDE SEQUENCE [LARGE SCALE GENOMIC DNA]</scope>
    <source>
        <strain evidence="5 6">NRRL B-24802</strain>
    </source>
</reference>
<dbReference type="EMBL" id="LMWY01000004">
    <property type="protein sequence ID" value="KUO05559.1"/>
    <property type="molecule type" value="Genomic_DNA"/>
</dbReference>
<dbReference type="Proteomes" id="UP000053429">
    <property type="component" value="Unassembled WGS sequence"/>
</dbReference>
<keyword evidence="6" id="KW-1185">Reference proteome</keyword>
<feature type="region of interest" description="Disordered" evidence="3">
    <location>
        <begin position="93"/>
        <end position="212"/>
    </location>
</feature>
<feature type="binding site" evidence="2">
    <location>
        <position position="104"/>
    </location>
    <ligand>
        <name>substrate</name>
    </ligand>
</feature>
<dbReference type="SUPFAM" id="SSF63829">
    <property type="entry name" value="Calcium-dependent phosphotriesterase"/>
    <property type="match status" value="1"/>
</dbReference>
<dbReference type="Pfam" id="PF08450">
    <property type="entry name" value="SGL"/>
    <property type="match status" value="1"/>
</dbReference>
<evidence type="ECO:0000256" key="1">
    <source>
        <dbReference type="ARBA" id="ARBA00008853"/>
    </source>
</evidence>
<dbReference type="OrthoDB" id="2633250at2"/>
<feature type="binding site" evidence="2">
    <location>
        <position position="18"/>
    </location>
    <ligand>
        <name>a divalent metal cation</name>
        <dbReference type="ChEBI" id="CHEBI:60240"/>
    </ligand>
</feature>
<gene>
    <name evidence="5" type="ORF">AQJ67_05265</name>
</gene>
<evidence type="ECO:0000256" key="3">
    <source>
        <dbReference type="SAM" id="MobiDB-lite"/>
    </source>
</evidence>
<evidence type="ECO:0000259" key="4">
    <source>
        <dbReference type="Pfam" id="PF08450"/>
    </source>
</evidence>
<dbReference type="PANTHER" id="PTHR10907">
    <property type="entry name" value="REGUCALCIN"/>
    <property type="match status" value="1"/>
</dbReference>
<dbReference type="AlphaFoldDB" id="A0A101U7K8"/>
<dbReference type="GO" id="GO:0005509">
    <property type="term" value="F:calcium ion binding"/>
    <property type="evidence" value="ECO:0007669"/>
    <property type="project" value="TreeGrafter"/>
</dbReference>